<evidence type="ECO:0000313" key="9">
    <source>
        <dbReference type="Proteomes" id="UP000291301"/>
    </source>
</evidence>
<reference evidence="8 9" key="1">
    <citation type="journal article" date="2015" name="Antonie Van Leeuwenhoek">
        <title>Oricola cellulosilytica gen. nov., sp. nov., a cellulose-degrading bacterium of the family Phyllobacteriaceae isolated from surface seashore water, and emended descriptions of Mesorhizobium loti and Phyllobacterium myrsinacearum.</title>
        <authorList>
            <person name="Hameed A."/>
            <person name="Shahina M."/>
            <person name="Lai W.A."/>
            <person name="Lin S.Y."/>
            <person name="Young L.S."/>
            <person name="Liu Y.C."/>
            <person name="Hsu Y.H."/>
            <person name="Young C.C."/>
        </authorList>
    </citation>
    <scope>NUCLEOTIDE SEQUENCE [LARGE SCALE GENOMIC DNA]</scope>
    <source>
        <strain evidence="8 9">KCTC 52183</strain>
    </source>
</reference>
<dbReference type="AlphaFoldDB" id="A0A4R0P9N0"/>
<evidence type="ECO:0000256" key="2">
    <source>
        <dbReference type="ARBA" id="ARBA00006679"/>
    </source>
</evidence>
<evidence type="ECO:0000256" key="5">
    <source>
        <dbReference type="ARBA" id="ARBA00022989"/>
    </source>
</evidence>
<feature type="transmembrane region" description="Helical" evidence="7">
    <location>
        <begin position="168"/>
        <end position="187"/>
    </location>
</feature>
<keyword evidence="6 7" id="KW-0472">Membrane</keyword>
<dbReference type="Pfam" id="PF07681">
    <property type="entry name" value="DoxX"/>
    <property type="match status" value="1"/>
</dbReference>
<feature type="transmembrane region" description="Helical" evidence="7">
    <location>
        <begin position="64"/>
        <end position="83"/>
    </location>
</feature>
<keyword evidence="5 7" id="KW-1133">Transmembrane helix</keyword>
<proteinExistence type="inferred from homology"/>
<protein>
    <submittedName>
        <fullName evidence="8">DoxX family protein</fullName>
    </submittedName>
</protein>
<evidence type="ECO:0000256" key="1">
    <source>
        <dbReference type="ARBA" id="ARBA00004651"/>
    </source>
</evidence>
<comment type="subcellular location">
    <subcellularLocation>
        <location evidence="1">Cell membrane</location>
        <topology evidence="1">Multi-pass membrane protein</topology>
    </subcellularLocation>
</comment>
<keyword evidence="4 7" id="KW-0812">Transmembrane</keyword>
<feature type="transmembrane region" description="Helical" evidence="7">
    <location>
        <begin position="127"/>
        <end position="146"/>
    </location>
</feature>
<keyword evidence="9" id="KW-1185">Reference proteome</keyword>
<evidence type="ECO:0000256" key="3">
    <source>
        <dbReference type="ARBA" id="ARBA00022475"/>
    </source>
</evidence>
<keyword evidence="3" id="KW-1003">Cell membrane</keyword>
<accession>A0A4R0P9N0</accession>
<feature type="transmembrane region" description="Helical" evidence="7">
    <location>
        <begin position="33"/>
        <end position="52"/>
    </location>
</feature>
<name>A0A4R0P9N0_9HYPH</name>
<dbReference type="EMBL" id="SJST01000009">
    <property type="protein sequence ID" value="TCD11454.1"/>
    <property type="molecule type" value="Genomic_DNA"/>
</dbReference>
<dbReference type="Proteomes" id="UP000291301">
    <property type="component" value="Unassembled WGS sequence"/>
</dbReference>
<organism evidence="8 9">
    <name type="scientific">Oricola cellulosilytica</name>
    <dbReference type="NCBI Taxonomy" id="1429082"/>
    <lineage>
        <taxon>Bacteria</taxon>
        <taxon>Pseudomonadati</taxon>
        <taxon>Pseudomonadota</taxon>
        <taxon>Alphaproteobacteria</taxon>
        <taxon>Hyphomicrobiales</taxon>
        <taxon>Ahrensiaceae</taxon>
        <taxon>Oricola</taxon>
    </lineage>
</organism>
<dbReference type="GO" id="GO:0005886">
    <property type="term" value="C:plasma membrane"/>
    <property type="evidence" value="ECO:0007669"/>
    <property type="project" value="UniProtKB-SubCell"/>
</dbReference>
<comment type="similarity">
    <text evidence="2">Belongs to the DoxX family.</text>
</comment>
<dbReference type="OrthoDB" id="121744at2"/>
<comment type="caution">
    <text evidence="8">The sequence shown here is derived from an EMBL/GenBank/DDBJ whole genome shotgun (WGS) entry which is preliminary data.</text>
</comment>
<dbReference type="PANTHER" id="PTHR33452:SF1">
    <property type="entry name" value="INNER MEMBRANE PROTEIN YPHA-RELATED"/>
    <property type="match status" value="1"/>
</dbReference>
<dbReference type="InterPro" id="IPR032808">
    <property type="entry name" value="DoxX"/>
</dbReference>
<sequence>MDSANTGRAGGAASAVIRLHCGFFSALERAFAGWFNGFAARLAFTSVLLLYYLNSGWNKLGEGLFGFLDPSVGAFASILPSVMEQYGFNPAAVPFFPWHVIVLLGTWVEIVLPVMIVIGLFSRISALGMIVFIIVQSYVDVAHHGLEGKFVGAMFDRFPDAIIFDQRLLWIFVLLMIVVNGPGRLSIDHLLRRRVG</sequence>
<evidence type="ECO:0000256" key="7">
    <source>
        <dbReference type="SAM" id="Phobius"/>
    </source>
</evidence>
<gene>
    <name evidence="8" type="ORF">E0D97_17055</name>
</gene>
<feature type="transmembrane region" description="Helical" evidence="7">
    <location>
        <begin position="95"/>
        <end position="120"/>
    </location>
</feature>
<dbReference type="InterPro" id="IPR051907">
    <property type="entry name" value="DoxX-like_oxidoreductase"/>
</dbReference>
<evidence type="ECO:0000313" key="8">
    <source>
        <dbReference type="EMBL" id="TCD11454.1"/>
    </source>
</evidence>
<dbReference type="PANTHER" id="PTHR33452">
    <property type="entry name" value="OXIDOREDUCTASE CATD-RELATED"/>
    <property type="match status" value="1"/>
</dbReference>
<evidence type="ECO:0000256" key="6">
    <source>
        <dbReference type="ARBA" id="ARBA00023136"/>
    </source>
</evidence>
<evidence type="ECO:0000256" key="4">
    <source>
        <dbReference type="ARBA" id="ARBA00022692"/>
    </source>
</evidence>